<dbReference type="Gene3D" id="3.40.50.1440">
    <property type="entry name" value="Tubulin/FtsZ, GTPase domain"/>
    <property type="match status" value="1"/>
</dbReference>
<evidence type="ECO:0000256" key="2">
    <source>
        <dbReference type="ARBA" id="ARBA00023134"/>
    </source>
</evidence>
<keyword evidence="2" id="KW-0342">GTP-binding</keyword>
<organism evidence="4 5">
    <name type="scientific">Riccia fluitans</name>
    <dbReference type="NCBI Taxonomy" id="41844"/>
    <lineage>
        <taxon>Eukaryota</taxon>
        <taxon>Viridiplantae</taxon>
        <taxon>Streptophyta</taxon>
        <taxon>Embryophyta</taxon>
        <taxon>Marchantiophyta</taxon>
        <taxon>Marchantiopsida</taxon>
        <taxon>Marchantiidae</taxon>
        <taxon>Marchantiales</taxon>
        <taxon>Ricciaceae</taxon>
        <taxon>Riccia</taxon>
    </lineage>
</organism>
<accession>A0ABD1Y7B6</accession>
<name>A0ABD1Y7B6_9MARC</name>
<keyword evidence="5" id="KW-1185">Reference proteome</keyword>
<dbReference type="InterPro" id="IPR003008">
    <property type="entry name" value="Tubulin_FtsZ_GTPase"/>
</dbReference>
<comment type="caution">
    <text evidence="4">The sequence shown here is derived from an EMBL/GenBank/DDBJ whole genome shotgun (WGS) entry which is preliminary data.</text>
</comment>
<dbReference type="SUPFAM" id="SSF52490">
    <property type="entry name" value="Tubulin nucleotide-binding domain-like"/>
    <property type="match status" value="1"/>
</dbReference>
<feature type="domain" description="Tubulin/FtsZ GTPase" evidence="3">
    <location>
        <begin position="22"/>
        <end position="57"/>
    </location>
</feature>
<evidence type="ECO:0000256" key="1">
    <source>
        <dbReference type="ARBA" id="ARBA00022741"/>
    </source>
</evidence>
<protein>
    <recommendedName>
        <fullName evidence="3">Tubulin/FtsZ GTPase domain-containing protein</fullName>
    </recommendedName>
</protein>
<evidence type="ECO:0000313" key="4">
    <source>
        <dbReference type="EMBL" id="KAL2622475.1"/>
    </source>
</evidence>
<evidence type="ECO:0000313" key="5">
    <source>
        <dbReference type="Proteomes" id="UP001605036"/>
    </source>
</evidence>
<reference evidence="4 5" key="1">
    <citation type="submission" date="2024-09" db="EMBL/GenBank/DDBJ databases">
        <title>Chromosome-scale assembly of Riccia fluitans.</title>
        <authorList>
            <person name="Paukszto L."/>
            <person name="Sawicki J."/>
            <person name="Karawczyk K."/>
            <person name="Piernik-Szablinska J."/>
            <person name="Szczecinska M."/>
            <person name="Mazdziarz M."/>
        </authorList>
    </citation>
    <scope>NUCLEOTIDE SEQUENCE [LARGE SCALE GENOMIC DNA]</scope>
    <source>
        <strain evidence="4">Rf_01</strain>
        <tissue evidence="4">Aerial parts of the thallus</tissue>
    </source>
</reference>
<dbReference type="EMBL" id="JBHFFA010000006">
    <property type="protein sequence ID" value="KAL2622475.1"/>
    <property type="molecule type" value="Genomic_DNA"/>
</dbReference>
<dbReference type="GO" id="GO:0005525">
    <property type="term" value="F:GTP binding"/>
    <property type="evidence" value="ECO:0007669"/>
    <property type="project" value="UniProtKB-KW"/>
</dbReference>
<gene>
    <name evidence="4" type="ORF">R1flu_002680</name>
</gene>
<dbReference type="Proteomes" id="UP001605036">
    <property type="component" value="Unassembled WGS sequence"/>
</dbReference>
<keyword evidence="1" id="KW-0547">Nucleotide-binding</keyword>
<proteinExistence type="predicted"/>
<sequence>MEYSLSWHLIGIGSFTGFTVLSHAEACESLQSFFMLHPLGGGTGSGVGTYILELLNVCSLLIRPHEVYCRPNALNKTYTTSHGEK</sequence>
<dbReference type="InterPro" id="IPR017975">
    <property type="entry name" value="Tubulin_CS"/>
</dbReference>
<dbReference type="InterPro" id="IPR036525">
    <property type="entry name" value="Tubulin/FtsZ_GTPase_sf"/>
</dbReference>
<evidence type="ECO:0000259" key="3">
    <source>
        <dbReference type="Pfam" id="PF00091"/>
    </source>
</evidence>
<dbReference type="AlphaFoldDB" id="A0ABD1Y7B6"/>
<dbReference type="PROSITE" id="PS00227">
    <property type="entry name" value="TUBULIN"/>
    <property type="match status" value="1"/>
</dbReference>
<dbReference type="Pfam" id="PF00091">
    <property type="entry name" value="Tubulin"/>
    <property type="match status" value="1"/>
</dbReference>